<dbReference type="GO" id="GO:0003677">
    <property type="term" value="F:DNA binding"/>
    <property type="evidence" value="ECO:0007669"/>
    <property type="project" value="InterPro"/>
</dbReference>
<keyword evidence="6" id="KW-1185">Reference proteome</keyword>
<dbReference type="SUPFAM" id="SSF57701">
    <property type="entry name" value="Zn2/Cys6 DNA-binding domain"/>
    <property type="match status" value="1"/>
</dbReference>
<dbReference type="Proteomes" id="UP000554235">
    <property type="component" value="Unassembled WGS sequence"/>
</dbReference>
<dbReference type="GO" id="GO:0008270">
    <property type="term" value="F:zinc ion binding"/>
    <property type="evidence" value="ECO:0007669"/>
    <property type="project" value="InterPro"/>
</dbReference>
<protein>
    <submittedName>
        <fullName evidence="5">C6 transcription factor</fullName>
    </submittedName>
</protein>
<feature type="domain" description="Zn(2)-C6 fungal-type" evidence="4">
    <location>
        <begin position="36"/>
        <end position="66"/>
    </location>
</feature>
<feature type="region of interest" description="Disordered" evidence="3">
    <location>
        <begin position="1"/>
        <end position="25"/>
    </location>
</feature>
<dbReference type="SMART" id="SM00066">
    <property type="entry name" value="GAL4"/>
    <property type="match status" value="1"/>
</dbReference>
<accession>A0A8H4P5M4</accession>
<gene>
    <name evidence="5" type="ORF">FALBO_13184</name>
</gene>
<keyword evidence="2" id="KW-0539">Nucleus</keyword>
<dbReference type="OrthoDB" id="10067394at2759"/>
<reference evidence="5 6" key="1">
    <citation type="submission" date="2020-01" db="EMBL/GenBank/DDBJ databases">
        <title>Identification and distribution of gene clusters putatively required for synthesis of sphingolipid metabolism inhibitors in phylogenetically diverse species of the filamentous fungus Fusarium.</title>
        <authorList>
            <person name="Kim H.-S."/>
            <person name="Busman M."/>
            <person name="Brown D.W."/>
            <person name="Divon H."/>
            <person name="Uhlig S."/>
            <person name="Proctor R.H."/>
        </authorList>
    </citation>
    <scope>NUCLEOTIDE SEQUENCE [LARGE SCALE GENOMIC DNA]</scope>
    <source>
        <strain evidence="5 6">NRRL 20459</strain>
    </source>
</reference>
<dbReference type="GO" id="GO:0000981">
    <property type="term" value="F:DNA-binding transcription factor activity, RNA polymerase II-specific"/>
    <property type="evidence" value="ECO:0007669"/>
    <property type="project" value="InterPro"/>
</dbReference>
<dbReference type="AlphaFoldDB" id="A0A8H4P5M4"/>
<dbReference type="PROSITE" id="PS00463">
    <property type="entry name" value="ZN2_CY6_FUNGAL_1"/>
    <property type="match status" value="1"/>
</dbReference>
<dbReference type="InterPro" id="IPR036864">
    <property type="entry name" value="Zn2-C6_fun-type_DNA-bd_sf"/>
</dbReference>
<keyword evidence="1" id="KW-0479">Metal-binding</keyword>
<evidence type="ECO:0000259" key="4">
    <source>
        <dbReference type="PROSITE" id="PS50048"/>
    </source>
</evidence>
<dbReference type="Pfam" id="PF04082">
    <property type="entry name" value="Fungal_trans"/>
    <property type="match status" value="1"/>
</dbReference>
<evidence type="ECO:0000256" key="1">
    <source>
        <dbReference type="ARBA" id="ARBA00022723"/>
    </source>
</evidence>
<dbReference type="GO" id="GO:0006351">
    <property type="term" value="P:DNA-templated transcription"/>
    <property type="evidence" value="ECO:0007669"/>
    <property type="project" value="InterPro"/>
</dbReference>
<organism evidence="5 6">
    <name type="scientific">Fusarium albosuccineum</name>
    <dbReference type="NCBI Taxonomy" id="1237068"/>
    <lineage>
        <taxon>Eukaryota</taxon>
        <taxon>Fungi</taxon>
        <taxon>Dikarya</taxon>
        <taxon>Ascomycota</taxon>
        <taxon>Pezizomycotina</taxon>
        <taxon>Sordariomycetes</taxon>
        <taxon>Hypocreomycetidae</taxon>
        <taxon>Hypocreales</taxon>
        <taxon>Nectriaceae</taxon>
        <taxon>Fusarium</taxon>
        <taxon>Fusarium decemcellulare species complex</taxon>
    </lineage>
</organism>
<evidence type="ECO:0000313" key="6">
    <source>
        <dbReference type="Proteomes" id="UP000554235"/>
    </source>
</evidence>
<comment type="caution">
    <text evidence="5">The sequence shown here is derived from an EMBL/GenBank/DDBJ whole genome shotgun (WGS) entry which is preliminary data.</text>
</comment>
<dbReference type="Gene3D" id="4.10.240.10">
    <property type="entry name" value="Zn(2)-C6 fungal-type DNA-binding domain"/>
    <property type="match status" value="1"/>
</dbReference>
<dbReference type="PROSITE" id="PS50048">
    <property type="entry name" value="ZN2_CY6_FUNGAL_2"/>
    <property type="match status" value="1"/>
</dbReference>
<dbReference type="CDD" id="cd00067">
    <property type="entry name" value="GAL4"/>
    <property type="match status" value="1"/>
</dbReference>
<dbReference type="Pfam" id="PF00172">
    <property type="entry name" value="Zn_clus"/>
    <property type="match status" value="1"/>
</dbReference>
<dbReference type="InterPro" id="IPR007219">
    <property type="entry name" value="XnlR_reg_dom"/>
</dbReference>
<feature type="region of interest" description="Disordered" evidence="3">
    <location>
        <begin position="75"/>
        <end position="100"/>
    </location>
</feature>
<dbReference type="PANTHER" id="PTHR47431">
    <property type="entry name" value="ZN(II)2CYS6 TRANSCRIPTION FACTOR (EUROFUNG)-RELATED"/>
    <property type="match status" value="1"/>
</dbReference>
<dbReference type="CDD" id="cd12148">
    <property type="entry name" value="fungal_TF_MHR"/>
    <property type="match status" value="1"/>
</dbReference>
<evidence type="ECO:0000256" key="3">
    <source>
        <dbReference type="SAM" id="MobiDB-lite"/>
    </source>
</evidence>
<dbReference type="InterPro" id="IPR001138">
    <property type="entry name" value="Zn2Cys6_DnaBD"/>
</dbReference>
<proteinExistence type="predicted"/>
<sequence>MADPSRDEVPTQSEPELVQTRAGAPRSRARCRASLACIPCRSKHVKCDGVLPSCTRCKLEEKACTWVKSRRGIRDPKKRDMMKNEPLTPDQDPETESTPSPNFSGFGILINVTKPLPPCYVDPETQNSRPHQYLFDLYYDNFHATHSWLPPKKSLSRLIEKIPGELNFLVTMILYVGSMYTDRVESTSLRADAYEMASGFLTPSVWSVQALLCMCVAAFGEQQDLCCSRWFDKTREMALSLGLHHKSFADEQEDPVLAESCRRAYWALYAHGSLRTVREHLGHWQLYTTQATTGLPCEEWEYETGNIPTPVTQAEYYRNGASQEYSSWAYLVDLTRICGRYILPLLNVWEQASPDAIEDANLLVESWILQLPVRKREFVDDNGAVDLILYHALNYRGVGPHIKIREVASHGYSILSNLPCPPPSAVTGSVTRLPGSKAVQAALHLVTLFNSHLPPAKLSPSCILGLERAALPLVDALLYRGGPPIYQVKISILTNVLKNAGEFWPRSKAVFEEIDEVMRTVRENTENSRQSTAMATMTDMFGSPSTYVDDDFNQFMSPSFSATGQTDPWTGMLPRSLKTETTTAEAAAWLGMTSPFIKSEEEMRDMVPLSGGSHPTAETKVAELGARSGMPSSCVKAEGQWS</sequence>
<evidence type="ECO:0000256" key="2">
    <source>
        <dbReference type="ARBA" id="ARBA00023242"/>
    </source>
</evidence>
<name>A0A8H4P5M4_9HYPO</name>
<dbReference type="EMBL" id="JAADYS010002030">
    <property type="protein sequence ID" value="KAF4460050.1"/>
    <property type="molecule type" value="Genomic_DNA"/>
</dbReference>
<evidence type="ECO:0000313" key="5">
    <source>
        <dbReference type="EMBL" id="KAF4460050.1"/>
    </source>
</evidence>
<dbReference type="PANTHER" id="PTHR47431:SF1">
    <property type="entry name" value="ZN(II)2CYS6 TRANSCRIPTION FACTOR (EUROFUNG)"/>
    <property type="match status" value="1"/>
</dbReference>